<dbReference type="EC" id="1.1.1.-" evidence="3"/>
<reference evidence="4" key="1">
    <citation type="journal article" date="2019" name="Int. J. Syst. Evol. Microbiol.">
        <title>The Global Catalogue of Microorganisms (GCM) 10K type strain sequencing project: providing services to taxonomists for standard genome sequencing and annotation.</title>
        <authorList>
            <consortium name="The Broad Institute Genomics Platform"/>
            <consortium name="The Broad Institute Genome Sequencing Center for Infectious Disease"/>
            <person name="Wu L."/>
            <person name="Ma J."/>
        </authorList>
    </citation>
    <scope>NUCLEOTIDE SEQUENCE [LARGE SCALE GENOMIC DNA]</scope>
    <source>
        <strain evidence="4">KCTC 23984</strain>
    </source>
</reference>
<keyword evidence="4" id="KW-1185">Reference proteome</keyword>
<name>A0ABW6C0X1_9BACT</name>
<evidence type="ECO:0000256" key="2">
    <source>
        <dbReference type="ARBA" id="ARBA00023002"/>
    </source>
</evidence>
<protein>
    <submittedName>
        <fullName evidence="3">SDR family NAD(P)-dependent oxidoreductase</fullName>
        <ecNumber evidence="3">1.1.1.-</ecNumber>
    </submittedName>
</protein>
<dbReference type="GO" id="GO:0016491">
    <property type="term" value="F:oxidoreductase activity"/>
    <property type="evidence" value="ECO:0007669"/>
    <property type="project" value="UniProtKB-KW"/>
</dbReference>
<dbReference type="EMBL" id="JBHUOX010000027">
    <property type="protein sequence ID" value="MFD3003340.1"/>
    <property type="molecule type" value="Genomic_DNA"/>
</dbReference>
<dbReference type="InterPro" id="IPR036291">
    <property type="entry name" value="NAD(P)-bd_dom_sf"/>
</dbReference>
<dbReference type="PANTHER" id="PTHR42760">
    <property type="entry name" value="SHORT-CHAIN DEHYDROGENASES/REDUCTASES FAMILY MEMBER"/>
    <property type="match status" value="1"/>
</dbReference>
<evidence type="ECO:0000313" key="4">
    <source>
        <dbReference type="Proteomes" id="UP001597641"/>
    </source>
</evidence>
<dbReference type="Gene3D" id="3.40.50.720">
    <property type="entry name" value="NAD(P)-binding Rossmann-like Domain"/>
    <property type="match status" value="1"/>
</dbReference>
<dbReference type="RefSeq" id="WP_377490534.1">
    <property type="nucleotide sequence ID" value="NZ_JBHUOX010000027.1"/>
</dbReference>
<dbReference type="CDD" id="cd05233">
    <property type="entry name" value="SDR_c"/>
    <property type="match status" value="1"/>
</dbReference>
<dbReference type="InterPro" id="IPR002347">
    <property type="entry name" value="SDR_fam"/>
</dbReference>
<dbReference type="SUPFAM" id="SSF51735">
    <property type="entry name" value="NAD(P)-binding Rossmann-fold domains"/>
    <property type="match status" value="1"/>
</dbReference>
<proteinExistence type="inferred from homology"/>
<sequence>MSAGSFTQQVAIVTGAGQGIGFRICQELAKLGASVLLNDIDAKLASKAANSINAQYGKCIGLAGDAADPQFIQQMVDTAVSEFGKLTIAIANAGITVFGDFLTYAPEDLQTVTQMNLGGSFFLAQAAAKQIIKQQSGGSILFMSSVTGHQAHKNLAAYGMTKAALEMLAKHLVIELSPYRINVNALAPGATLTERTAEDTGYEETWSAITPMGRPAYPSDIAHAALFLVSENARHITGQSLVIDGGWTSISPSPYK</sequence>
<evidence type="ECO:0000256" key="1">
    <source>
        <dbReference type="ARBA" id="ARBA00006484"/>
    </source>
</evidence>
<dbReference type="Pfam" id="PF13561">
    <property type="entry name" value="adh_short_C2"/>
    <property type="match status" value="1"/>
</dbReference>
<comment type="caution">
    <text evidence="3">The sequence shown here is derived from an EMBL/GenBank/DDBJ whole genome shotgun (WGS) entry which is preliminary data.</text>
</comment>
<comment type="similarity">
    <text evidence="1">Belongs to the short-chain dehydrogenases/reductases (SDR) family.</text>
</comment>
<keyword evidence="2 3" id="KW-0560">Oxidoreductase</keyword>
<dbReference type="PRINTS" id="PR00081">
    <property type="entry name" value="GDHRDH"/>
</dbReference>
<dbReference type="Proteomes" id="UP001597641">
    <property type="component" value="Unassembled WGS sequence"/>
</dbReference>
<organism evidence="3 4">
    <name type="scientific">Pontibacter toksunensis</name>
    <dbReference type="NCBI Taxonomy" id="1332631"/>
    <lineage>
        <taxon>Bacteria</taxon>
        <taxon>Pseudomonadati</taxon>
        <taxon>Bacteroidota</taxon>
        <taxon>Cytophagia</taxon>
        <taxon>Cytophagales</taxon>
        <taxon>Hymenobacteraceae</taxon>
        <taxon>Pontibacter</taxon>
    </lineage>
</organism>
<gene>
    <name evidence="3" type="ORF">ACFS7Z_23470</name>
</gene>
<dbReference type="PANTHER" id="PTHR42760:SF115">
    <property type="entry name" value="3-OXOACYL-[ACYL-CARRIER-PROTEIN] REDUCTASE FABG"/>
    <property type="match status" value="1"/>
</dbReference>
<accession>A0ABW6C0X1</accession>
<evidence type="ECO:0000313" key="3">
    <source>
        <dbReference type="EMBL" id="MFD3003340.1"/>
    </source>
</evidence>